<keyword evidence="2" id="KW-1185">Reference proteome</keyword>
<gene>
    <name evidence="1" type="ORF">P3X46_029843</name>
</gene>
<evidence type="ECO:0000313" key="2">
    <source>
        <dbReference type="Proteomes" id="UP001174677"/>
    </source>
</evidence>
<dbReference type="PANTHER" id="PTHR38925">
    <property type="entry name" value="PROTEIN, PUTATIVE-RELATED"/>
    <property type="match status" value="1"/>
</dbReference>
<organism evidence="1 2">
    <name type="scientific">Hevea brasiliensis</name>
    <name type="common">Para rubber tree</name>
    <name type="synonym">Siphonia brasiliensis</name>
    <dbReference type="NCBI Taxonomy" id="3981"/>
    <lineage>
        <taxon>Eukaryota</taxon>
        <taxon>Viridiplantae</taxon>
        <taxon>Streptophyta</taxon>
        <taxon>Embryophyta</taxon>
        <taxon>Tracheophyta</taxon>
        <taxon>Spermatophyta</taxon>
        <taxon>Magnoliopsida</taxon>
        <taxon>eudicotyledons</taxon>
        <taxon>Gunneridae</taxon>
        <taxon>Pentapetalae</taxon>
        <taxon>rosids</taxon>
        <taxon>fabids</taxon>
        <taxon>Malpighiales</taxon>
        <taxon>Euphorbiaceae</taxon>
        <taxon>Crotonoideae</taxon>
        <taxon>Micrandreae</taxon>
        <taxon>Hevea</taxon>
    </lineage>
</organism>
<dbReference type="PANTHER" id="PTHR38925:SF1">
    <property type="entry name" value="PROTEIN, PUTATIVE-RELATED"/>
    <property type="match status" value="1"/>
</dbReference>
<comment type="caution">
    <text evidence="1">The sequence shown here is derived from an EMBL/GenBank/DDBJ whole genome shotgun (WGS) entry which is preliminary data.</text>
</comment>
<name>A0ABQ9KUP4_HEVBR</name>
<evidence type="ECO:0000313" key="1">
    <source>
        <dbReference type="EMBL" id="KAJ9147717.1"/>
    </source>
</evidence>
<evidence type="ECO:0008006" key="3">
    <source>
        <dbReference type="Google" id="ProtNLM"/>
    </source>
</evidence>
<proteinExistence type="predicted"/>
<dbReference type="EMBL" id="JARPOI010000016">
    <property type="protein sequence ID" value="KAJ9147717.1"/>
    <property type="molecule type" value="Genomic_DNA"/>
</dbReference>
<accession>A0ABQ9KUP4</accession>
<sequence length="117" mass="13085">MGLPLTALAKFHLLSLSSSHTVVSPLLTSLLCPFVVKLACSLGLVRRAHSDVIYASRLFLFQLGRITFDNRNQEQSLGNRWGRALRLVCQRVTRSRRSPAATQSDEDSLHALSMFFL</sequence>
<reference evidence="1" key="1">
    <citation type="journal article" date="2023" name="Plant Biotechnol. J.">
        <title>Chromosome-level wild Hevea brasiliensis genome provides new tools for genomic-assisted breeding and valuable loci to elevate rubber yield.</title>
        <authorList>
            <person name="Cheng H."/>
            <person name="Song X."/>
            <person name="Hu Y."/>
            <person name="Wu T."/>
            <person name="Yang Q."/>
            <person name="An Z."/>
            <person name="Feng S."/>
            <person name="Deng Z."/>
            <person name="Wu W."/>
            <person name="Zeng X."/>
            <person name="Tu M."/>
            <person name="Wang X."/>
            <person name="Huang H."/>
        </authorList>
    </citation>
    <scope>NUCLEOTIDE SEQUENCE</scope>
    <source>
        <strain evidence="1">MT/VB/25A 57/8</strain>
    </source>
</reference>
<dbReference type="Proteomes" id="UP001174677">
    <property type="component" value="Chromosome 16"/>
</dbReference>
<protein>
    <recommendedName>
        <fullName evidence="3">Secreted protein</fullName>
    </recommendedName>
</protein>